<dbReference type="RefSeq" id="WP_116391989.1">
    <property type="nucleotide sequence ID" value="NZ_QUQO01000001.1"/>
</dbReference>
<proteinExistence type="predicted"/>
<dbReference type="AlphaFoldDB" id="A0A371RIS2"/>
<keyword evidence="2" id="KW-1185">Reference proteome</keyword>
<name>A0A371RIS2_9PROT</name>
<evidence type="ECO:0000313" key="1">
    <source>
        <dbReference type="EMBL" id="RFB05357.1"/>
    </source>
</evidence>
<accession>A0A371RIS2</accession>
<evidence type="ECO:0000313" key="2">
    <source>
        <dbReference type="Proteomes" id="UP000264589"/>
    </source>
</evidence>
<dbReference type="OrthoDB" id="8448172at2"/>
<organism evidence="1 2">
    <name type="scientific">Parvularcula marina</name>
    <dbReference type="NCBI Taxonomy" id="2292771"/>
    <lineage>
        <taxon>Bacteria</taxon>
        <taxon>Pseudomonadati</taxon>
        <taxon>Pseudomonadota</taxon>
        <taxon>Alphaproteobacteria</taxon>
        <taxon>Parvularculales</taxon>
        <taxon>Parvularculaceae</taxon>
        <taxon>Parvularcula</taxon>
    </lineage>
</organism>
<dbReference type="Proteomes" id="UP000264589">
    <property type="component" value="Unassembled WGS sequence"/>
</dbReference>
<dbReference type="InParanoid" id="A0A371RIS2"/>
<gene>
    <name evidence="1" type="ORF">DX908_08860</name>
</gene>
<protein>
    <submittedName>
        <fullName evidence="1">Uncharacterized protein</fullName>
    </submittedName>
</protein>
<comment type="caution">
    <text evidence="1">The sequence shown here is derived from an EMBL/GenBank/DDBJ whole genome shotgun (WGS) entry which is preliminary data.</text>
</comment>
<dbReference type="EMBL" id="QUQO01000001">
    <property type="protein sequence ID" value="RFB05357.1"/>
    <property type="molecule type" value="Genomic_DNA"/>
</dbReference>
<sequence>MVTGDDPTPTIDPAAFASLEQETPILVRLRRFAQGLERISWFAHLGEPPTPELRKTAVEYLDRLGFPEADLAILADYDDAASAAETHDWSSPAWEAEELLRSNLTETALSVMSEEALEVGLKLVAQEAGDAAKAAAEEQAALWDMADEAALNLAVGAAVQAAHGAALALIAAAAGEEEADDHAFVWKLRLFEQGRWPVTVIGSSCSVF</sequence>
<reference evidence="1 2" key="1">
    <citation type="submission" date="2018-08" db="EMBL/GenBank/DDBJ databases">
        <title>Parvularcula sp. SM1705, isolated from surface water of the South Sea China.</title>
        <authorList>
            <person name="Sun L."/>
        </authorList>
    </citation>
    <scope>NUCLEOTIDE SEQUENCE [LARGE SCALE GENOMIC DNA]</scope>
    <source>
        <strain evidence="1 2">SM1705</strain>
    </source>
</reference>